<dbReference type="Proteomes" id="UP000254720">
    <property type="component" value="Unassembled WGS sequence"/>
</dbReference>
<keyword evidence="2" id="KW-1185">Reference proteome</keyword>
<protein>
    <submittedName>
        <fullName evidence="1">Uncharacterized protein</fullName>
    </submittedName>
</protein>
<sequence>MTEVADLSAEYILAEGPDGLAKVLDSLLEESRKDRAFAEEEHFILYKLGNQKAVIKVDTSEVPFHFWYFDLLGRPMTGVVKQTIADFLWDKCGEKERYAKDLGEE</sequence>
<dbReference type="EMBL" id="QQAX01000002">
    <property type="protein sequence ID" value="RDI48660.1"/>
    <property type="molecule type" value="Genomic_DNA"/>
</dbReference>
<organism evidence="1 2">
    <name type="scientific">Aquicella lusitana</name>
    <dbReference type="NCBI Taxonomy" id="254246"/>
    <lineage>
        <taxon>Bacteria</taxon>
        <taxon>Pseudomonadati</taxon>
        <taxon>Pseudomonadota</taxon>
        <taxon>Gammaproteobacteria</taxon>
        <taxon>Legionellales</taxon>
        <taxon>Coxiellaceae</taxon>
        <taxon>Aquicella</taxon>
    </lineage>
</organism>
<gene>
    <name evidence="1" type="ORF">C8D86_10289</name>
</gene>
<proteinExistence type="predicted"/>
<evidence type="ECO:0000313" key="2">
    <source>
        <dbReference type="Proteomes" id="UP000254720"/>
    </source>
</evidence>
<reference evidence="1 2" key="1">
    <citation type="submission" date="2018-07" db="EMBL/GenBank/DDBJ databases">
        <title>Genomic Encyclopedia of Type Strains, Phase IV (KMG-IV): sequencing the most valuable type-strain genomes for metagenomic binning, comparative biology and taxonomic classification.</title>
        <authorList>
            <person name="Goeker M."/>
        </authorList>
    </citation>
    <scope>NUCLEOTIDE SEQUENCE [LARGE SCALE GENOMIC DNA]</scope>
    <source>
        <strain evidence="1 2">DSM 16500</strain>
    </source>
</reference>
<comment type="caution">
    <text evidence="1">The sequence shown here is derived from an EMBL/GenBank/DDBJ whole genome shotgun (WGS) entry which is preliminary data.</text>
</comment>
<dbReference type="AlphaFoldDB" id="A0A370GZF2"/>
<dbReference type="RefSeq" id="WP_114833465.1">
    <property type="nucleotide sequence ID" value="NZ_LR699114.1"/>
</dbReference>
<accession>A0A370GZF2</accession>
<dbReference type="OrthoDB" id="9924340at2"/>
<name>A0A370GZF2_9COXI</name>
<evidence type="ECO:0000313" key="1">
    <source>
        <dbReference type="EMBL" id="RDI48660.1"/>
    </source>
</evidence>